<keyword evidence="1" id="KW-0396">Initiation factor</keyword>
<accession>A0ABQ8L624</accession>
<protein>
    <submittedName>
        <fullName evidence="1">Translation initiation factor 2 subunit beta</fullName>
    </submittedName>
</protein>
<keyword evidence="2" id="KW-1185">Reference proteome</keyword>
<evidence type="ECO:0000313" key="2">
    <source>
        <dbReference type="Proteomes" id="UP000830375"/>
    </source>
</evidence>
<gene>
    <name evidence="1" type="ORF">H4Q32_026093</name>
</gene>
<proteinExistence type="predicted"/>
<dbReference type="EMBL" id="JACTAM010001797">
    <property type="protein sequence ID" value="KAI2646158.1"/>
    <property type="molecule type" value="Genomic_DNA"/>
</dbReference>
<keyword evidence="1" id="KW-0648">Protein biosynthesis</keyword>
<evidence type="ECO:0000313" key="1">
    <source>
        <dbReference type="EMBL" id="KAI2646158.1"/>
    </source>
</evidence>
<comment type="caution">
    <text evidence="1">The sequence shown here is derived from an EMBL/GenBank/DDBJ whole genome shotgun (WGS) entry which is preliminary data.</text>
</comment>
<reference evidence="1 2" key="1">
    <citation type="submission" date="2022-01" db="EMBL/GenBank/DDBJ databases">
        <title>A high-quality chromosome-level genome assembly of rohu carp, Labeo rohita.</title>
        <authorList>
            <person name="Arick M.A. II"/>
            <person name="Hsu C.-Y."/>
            <person name="Magbanua Z."/>
            <person name="Pechanova O."/>
            <person name="Grover C."/>
            <person name="Miller E."/>
            <person name="Thrash A."/>
            <person name="Ezzel L."/>
            <person name="Alam S."/>
            <person name="Benzie J."/>
            <person name="Hamilton M."/>
            <person name="Karsi A."/>
            <person name="Lawrence M.L."/>
            <person name="Peterson D.G."/>
        </authorList>
    </citation>
    <scope>NUCLEOTIDE SEQUENCE [LARGE SCALE GENOMIC DNA]</scope>
    <source>
        <strain evidence="2">BAU-BD-2019</strain>
        <tissue evidence="1">Blood</tissue>
    </source>
</reference>
<name>A0ABQ8L624_LABRO</name>
<dbReference type="Proteomes" id="UP000830375">
    <property type="component" value="Unassembled WGS sequence"/>
</dbReference>
<dbReference type="GO" id="GO:0003743">
    <property type="term" value="F:translation initiation factor activity"/>
    <property type="evidence" value="ECO:0007669"/>
    <property type="project" value="UniProtKB-KW"/>
</dbReference>
<sequence length="324" mass="36184">MQLLPVQFCMLIAQPPAVKLLKMTKVLIRNGNMAMEAYAVLDDGSEQTIILKGAVQKLRLAGEPEDLILRTVRQDTQVIHGAAVIFTVSPTVNPSKAYKICNTFTAKALCLAEHTHPVSVLHWKFNHLAGTSSTGTPWWTGSSKNTSEMDKETIQLLQENTVRVEIDGVQCYATPLLCVKNMPPLYALKEAVLPQLRGIEKRLERDPELAAAYQEELTKLVQAGYVVKLSQEQVDRTREAWYSPHHMVRLLPQDKPLLRYIWRDMQRDRTQMSMNGSRLAMTLQLSAICQVTFSLKAASSGSAKATKKPRNQLLACTGIASQTQ</sequence>
<dbReference type="PANTHER" id="PTHR47331">
    <property type="entry name" value="PHD-TYPE DOMAIN-CONTAINING PROTEIN"/>
    <property type="match status" value="1"/>
</dbReference>
<organism evidence="1 2">
    <name type="scientific">Labeo rohita</name>
    <name type="common">Indian major carp</name>
    <name type="synonym">Cyprinus rohita</name>
    <dbReference type="NCBI Taxonomy" id="84645"/>
    <lineage>
        <taxon>Eukaryota</taxon>
        <taxon>Metazoa</taxon>
        <taxon>Chordata</taxon>
        <taxon>Craniata</taxon>
        <taxon>Vertebrata</taxon>
        <taxon>Euteleostomi</taxon>
        <taxon>Actinopterygii</taxon>
        <taxon>Neopterygii</taxon>
        <taxon>Teleostei</taxon>
        <taxon>Ostariophysi</taxon>
        <taxon>Cypriniformes</taxon>
        <taxon>Cyprinidae</taxon>
        <taxon>Labeoninae</taxon>
        <taxon>Labeonini</taxon>
        <taxon>Labeo</taxon>
    </lineage>
</organism>
<dbReference type="PANTHER" id="PTHR47331:SF5">
    <property type="entry name" value="RIBONUCLEASE H"/>
    <property type="match status" value="1"/>
</dbReference>